<evidence type="ECO:0000256" key="3">
    <source>
        <dbReference type="ARBA" id="ARBA00022777"/>
    </source>
</evidence>
<evidence type="ECO:0000256" key="4">
    <source>
        <dbReference type="ARBA" id="ARBA00022840"/>
    </source>
</evidence>
<accession>A0A4P6VQ62</accession>
<dbReference type="GO" id="GO:0016020">
    <property type="term" value="C:membrane"/>
    <property type="evidence" value="ECO:0007669"/>
    <property type="project" value="TreeGrafter"/>
</dbReference>
<keyword evidence="1" id="KW-0808">Transferase</keyword>
<evidence type="ECO:0000256" key="2">
    <source>
        <dbReference type="ARBA" id="ARBA00022741"/>
    </source>
</evidence>
<evidence type="ECO:0000256" key="1">
    <source>
        <dbReference type="ARBA" id="ARBA00022679"/>
    </source>
</evidence>
<dbReference type="GO" id="GO:0004674">
    <property type="term" value="F:protein serine/threonine kinase activity"/>
    <property type="evidence" value="ECO:0007669"/>
    <property type="project" value="UniProtKB-KW"/>
</dbReference>
<reference evidence="6" key="1">
    <citation type="journal article" date="2019" name="MBio">
        <title>Virus Genomes from Deep Sea Sediments Expand the Ocean Megavirome and Support Independent Origins of Viral Gigantism.</title>
        <authorList>
            <person name="Backstrom D."/>
            <person name="Yutin N."/>
            <person name="Jorgensen S.L."/>
            <person name="Dharamshi J."/>
            <person name="Homa F."/>
            <person name="Zaremba-Niedwiedzka K."/>
            <person name="Spang A."/>
            <person name="Wolf Y.I."/>
            <person name="Koonin E.V."/>
            <person name="Ettema T.J."/>
        </authorList>
    </citation>
    <scope>NUCLEOTIDE SEQUENCE</scope>
</reference>
<dbReference type="PANTHER" id="PTHR24348">
    <property type="entry name" value="SERINE/THREONINE-PROTEIN KINASE UNC-51-RELATED"/>
    <property type="match status" value="1"/>
</dbReference>
<organism evidence="6">
    <name type="scientific">Mimivirus LCMiAC02</name>
    <dbReference type="NCBI Taxonomy" id="2506609"/>
    <lineage>
        <taxon>Viruses</taxon>
        <taxon>Varidnaviria</taxon>
        <taxon>Bamfordvirae</taxon>
        <taxon>Nucleocytoviricota</taxon>
        <taxon>Megaviricetes</taxon>
        <taxon>Imitervirales</taxon>
        <taxon>Mimiviridae</taxon>
        <taxon>Klosneuvirinae</taxon>
    </lineage>
</organism>
<protein>
    <submittedName>
        <fullName evidence="6">Serine/threonine protein kinase</fullName>
    </submittedName>
</protein>
<keyword evidence="2" id="KW-0547">Nucleotide-binding</keyword>
<dbReference type="PRINTS" id="PR00109">
    <property type="entry name" value="TYRKINASE"/>
</dbReference>
<keyword evidence="3 6" id="KW-0418">Kinase</keyword>
<dbReference type="InterPro" id="IPR045269">
    <property type="entry name" value="Atg1-like"/>
</dbReference>
<dbReference type="InterPro" id="IPR008271">
    <property type="entry name" value="Ser/Thr_kinase_AS"/>
</dbReference>
<evidence type="ECO:0000259" key="5">
    <source>
        <dbReference type="PROSITE" id="PS50011"/>
    </source>
</evidence>
<dbReference type="Gene3D" id="1.10.510.10">
    <property type="entry name" value="Transferase(Phosphotransferase) domain 1"/>
    <property type="match status" value="1"/>
</dbReference>
<feature type="domain" description="Protein kinase" evidence="5">
    <location>
        <begin position="10"/>
        <end position="285"/>
    </location>
</feature>
<dbReference type="PROSITE" id="PS50011">
    <property type="entry name" value="PROTEIN_KINASE_DOM"/>
    <property type="match status" value="1"/>
</dbReference>
<keyword evidence="6" id="KW-0723">Serine/threonine-protein kinase</keyword>
<evidence type="ECO:0000313" key="6">
    <source>
        <dbReference type="EMBL" id="QBK89414.1"/>
    </source>
</evidence>
<keyword evidence="4" id="KW-0067">ATP-binding</keyword>
<name>A0A4P6VQ62_9VIRU</name>
<dbReference type="SMART" id="SM00220">
    <property type="entry name" value="S_TKc"/>
    <property type="match status" value="1"/>
</dbReference>
<dbReference type="EMBL" id="MK500420">
    <property type="protein sequence ID" value="QBK89414.1"/>
    <property type="molecule type" value="Genomic_DNA"/>
</dbReference>
<gene>
    <name evidence="6" type="ORF">LCMiAC02_05090</name>
</gene>
<dbReference type="SUPFAM" id="SSF56112">
    <property type="entry name" value="Protein kinase-like (PK-like)"/>
    <property type="match status" value="1"/>
</dbReference>
<dbReference type="Pfam" id="PF00069">
    <property type="entry name" value="Pkinase"/>
    <property type="match status" value="1"/>
</dbReference>
<dbReference type="PANTHER" id="PTHR24348:SF22">
    <property type="entry name" value="NON-SPECIFIC SERINE_THREONINE PROTEIN KINASE"/>
    <property type="match status" value="1"/>
</dbReference>
<dbReference type="GO" id="GO:0005524">
    <property type="term" value="F:ATP binding"/>
    <property type="evidence" value="ECO:0007669"/>
    <property type="project" value="UniProtKB-KW"/>
</dbReference>
<proteinExistence type="predicted"/>
<dbReference type="InterPro" id="IPR001245">
    <property type="entry name" value="Ser-Thr/Tyr_kinase_cat_dom"/>
</dbReference>
<dbReference type="InterPro" id="IPR011009">
    <property type="entry name" value="Kinase-like_dom_sf"/>
</dbReference>
<sequence>MENLIDHYKIYTNKFVGAGSYSIVYKCRYIGPTEPKNKNIIVPIDIDLAIKIINISELTPLSRKVINYEIKIMKLIQENPHPNIIECYDIIRENEKKVYIIMEYCDSGDLRQYLKNPIKEKWCQFYFCQLTNGLKYLSKHNILHRDIKPRNILLTSNKKVLKIADFGFAKQTQKKINLYQTICGSPLYMAPELMEPGHNEYNNQTDLWSIGMILYEMLYGFHPYESCKGIPQLIDMQNNKKIEIPPKNTTNTDVSNQCLDLLHKLLQKQVEDRITWDDYFSHMWVNVKKYNPTNNQETVEYKKEIYSISLGSLPSYSSFSNYTTQIKLNSNSGIKIIHNFIDNYGLTSSSLDSSYNQEVNDKAEVTYFLDKNLSISGEYQIYDKETDNDL</sequence>
<dbReference type="PROSITE" id="PS00108">
    <property type="entry name" value="PROTEIN_KINASE_ST"/>
    <property type="match status" value="1"/>
</dbReference>
<dbReference type="InterPro" id="IPR000719">
    <property type="entry name" value="Prot_kinase_dom"/>
</dbReference>